<name>A0A803Q2T7_CANSA</name>
<evidence type="ECO:0000313" key="1">
    <source>
        <dbReference type="EnsemblPlants" id="cds.evm.model.07.1488"/>
    </source>
</evidence>
<proteinExistence type="predicted"/>
<protein>
    <submittedName>
        <fullName evidence="1">Uncharacterized protein</fullName>
    </submittedName>
</protein>
<sequence>MADIDDHDIVERDETVKLHMEGEWLTYNAASTRMTTACFDTDLNGKQRWSGDGRSQVWALQTNLNMNNFIFLLWIEK</sequence>
<reference evidence="1" key="2">
    <citation type="submission" date="2021-03" db="UniProtKB">
        <authorList>
            <consortium name="EnsemblPlants"/>
        </authorList>
    </citation>
    <scope>IDENTIFICATION</scope>
</reference>
<dbReference type="Proteomes" id="UP000596661">
    <property type="component" value="Chromosome 7"/>
</dbReference>
<accession>A0A803Q2T7</accession>
<dbReference type="EnsemblPlants" id="evm.model.07.1488">
    <property type="protein sequence ID" value="cds.evm.model.07.1488"/>
    <property type="gene ID" value="evm.TU.07.1488"/>
</dbReference>
<keyword evidence="2" id="KW-1185">Reference proteome</keyword>
<organism evidence="1 2">
    <name type="scientific">Cannabis sativa</name>
    <name type="common">Hemp</name>
    <name type="synonym">Marijuana</name>
    <dbReference type="NCBI Taxonomy" id="3483"/>
    <lineage>
        <taxon>Eukaryota</taxon>
        <taxon>Viridiplantae</taxon>
        <taxon>Streptophyta</taxon>
        <taxon>Embryophyta</taxon>
        <taxon>Tracheophyta</taxon>
        <taxon>Spermatophyta</taxon>
        <taxon>Magnoliopsida</taxon>
        <taxon>eudicotyledons</taxon>
        <taxon>Gunneridae</taxon>
        <taxon>Pentapetalae</taxon>
        <taxon>rosids</taxon>
        <taxon>fabids</taxon>
        <taxon>Rosales</taxon>
        <taxon>Cannabaceae</taxon>
        <taxon>Cannabis</taxon>
    </lineage>
</organism>
<dbReference type="EMBL" id="UZAU01000668">
    <property type="status" value="NOT_ANNOTATED_CDS"/>
    <property type="molecule type" value="Genomic_DNA"/>
</dbReference>
<reference evidence="1" key="1">
    <citation type="submission" date="2018-11" db="EMBL/GenBank/DDBJ databases">
        <authorList>
            <person name="Grassa J C."/>
        </authorList>
    </citation>
    <scope>NUCLEOTIDE SEQUENCE [LARGE SCALE GENOMIC DNA]</scope>
</reference>
<dbReference type="Gramene" id="evm.model.07.1488">
    <property type="protein sequence ID" value="cds.evm.model.07.1488"/>
    <property type="gene ID" value="evm.TU.07.1488"/>
</dbReference>
<evidence type="ECO:0000313" key="2">
    <source>
        <dbReference type="Proteomes" id="UP000596661"/>
    </source>
</evidence>
<dbReference type="AlphaFoldDB" id="A0A803Q2T7"/>